<evidence type="ECO:0000313" key="3">
    <source>
        <dbReference type="Proteomes" id="UP000321408"/>
    </source>
</evidence>
<dbReference type="GO" id="GO:0016740">
    <property type="term" value="F:transferase activity"/>
    <property type="evidence" value="ECO:0007669"/>
    <property type="project" value="UniProtKB-KW"/>
</dbReference>
<dbReference type="EMBL" id="CP042905">
    <property type="protein sequence ID" value="QEE14352.1"/>
    <property type="molecule type" value="Genomic_DNA"/>
</dbReference>
<dbReference type="CDD" id="cd03109">
    <property type="entry name" value="DTBS"/>
    <property type="match status" value="1"/>
</dbReference>
<dbReference type="GeneID" id="41328169"/>
<reference evidence="2 3" key="2">
    <citation type="journal article" date="2024" name="Int. J. Syst. Evol. Microbiol.">
        <title>Promethearchaeum syntrophicum gen. nov., sp. nov., an anaerobic, obligately syntrophic archaeon, the first isolate of the lineage 'Asgard' archaea, and proposal of the new archaeal phylum Promethearchaeota phyl. nov. and kingdom Promethearchaeati regn. nov.</title>
        <authorList>
            <person name="Imachi H."/>
            <person name="Nobu M.K."/>
            <person name="Kato S."/>
            <person name="Takaki Y."/>
            <person name="Miyazaki M."/>
            <person name="Miyata M."/>
            <person name="Ogawara M."/>
            <person name="Saito Y."/>
            <person name="Sakai S."/>
            <person name="Tahara Y.O."/>
            <person name="Takano Y."/>
            <person name="Tasumi E."/>
            <person name="Uematsu K."/>
            <person name="Yoshimura T."/>
            <person name="Itoh T."/>
            <person name="Ohkuma M."/>
            <person name="Takai K."/>
        </authorList>
    </citation>
    <scope>NUCLEOTIDE SEQUENCE [LARGE SCALE GENOMIC DNA]</scope>
    <source>
        <strain evidence="2 3">MK-D1</strain>
    </source>
</reference>
<dbReference type="SUPFAM" id="SSF52540">
    <property type="entry name" value="P-loop containing nucleoside triphosphate hydrolases"/>
    <property type="match status" value="1"/>
</dbReference>
<dbReference type="Gene3D" id="3.40.1390.20">
    <property type="entry name" value="HprK N-terminal domain-like"/>
    <property type="match status" value="1"/>
</dbReference>
<evidence type="ECO:0000313" key="2">
    <source>
        <dbReference type="EMBL" id="QEE14352.1"/>
    </source>
</evidence>
<evidence type="ECO:0000259" key="1">
    <source>
        <dbReference type="Pfam" id="PF07085"/>
    </source>
</evidence>
<reference evidence="2 3" key="1">
    <citation type="journal article" date="2020" name="Nature">
        <title>Isolation of an archaeon at the prokaryote-eukaryote interface.</title>
        <authorList>
            <person name="Imachi H."/>
            <person name="Nobu M.K."/>
            <person name="Nakahara N."/>
            <person name="Morono Y."/>
            <person name="Ogawara M."/>
            <person name="Takaki Y."/>
            <person name="Takano Y."/>
            <person name="Uematsu K."/>
            <person name="Ikuta T."/>
            <person name="Ito M."/>
            <person name="Matsui Y."/>
            <person name="Miyazaki M."/>
            <person name="Murata K."/>
            <person name="Saito Y."/>
            <person name="Sakai S."/>
            <person name="Song C."/>
            <person name="Tasumi E."/>
            <person name="Yamanaka Y."/>
            <person name="Yamaguchi T."/>
            <person name="Kamagata Y."/>
            <person name="Tamaki H."/>
            <person name="Takai K."/>
        </authorList>
    </citation>
    <scope>NUCLEOTIDE SEQUENCE [LARGE SCALE GENOMIC DNA]</scope>
    <source>
        <strain evidence="2 3">MK-D1</strain>
    </source>
</reference>
<dbReference type="KEGG" id="psyt:DSAG12_00165"/>
<keyword evidence="3" id="KW-1185">Reference proteome</keyword>
<dbReference type="AlphaFoldDB" id="A0A5B9D5L3"/>
<dbReference type="Gene3D" id="3.40.50.300">
    <property type="entry name" value="P-loop containing nucleotide triphosphate hydrolases"/>
    <property type="match status" value="1"/>
</dbReference>
<accession>A0A5B9D5L3</accession>
<dbReference type="SUPFAM" id="SSF75138">
    <property type="entry name" value="HprK N-terminal domain-like"/>
    <property type="match status" value="1"/>
</dbReference>
<dbReference type="PANTHER" id="PTHR43356:SF2">
    <property type="entry name" value="PHOSPHATE ACETYLTRANSFERASE"/>
    <property type="match status" value="1"/>
</dbReference>
<dbReference type="InterPro" id="IPR027417">
    <property type="entry name" value="P-loop_NTPase"/>
</dbReference>
<dbReference type="PANTHER" id="PTHR43356">
    <property type="entry name" value="PHOSPHATE ACETYLTRANSFERASE"/>
    <property type="match status" value="1"/>
</dbReference>
<dbReference type="InterPro" id="IPR028979">
    <property type="entry name" value="Ser_kin/Pase_Hpr-like_N_sf"/>
</dbReference>
<proteinExistence type="predicted"/>
<dbReference type="Pfam" id="PF13500">
    <property type="entry name" value="AAA_26"/>
    <property type="match status" value="1"/>
</dbReference>
<feature type="domain" description="DRTGG" evidence="1">
    <location>
        <begin position="220"/>
        <end position="326"/>
    </location>
</feature>
<dbReference type="RefSeq" id="WP_147661309.1">
    <property type="nucleotide sequence ID" value="NZ_CP042905.2"/>
</dbReference>
<name>A0A5B9D5L3_9ARCH</name>
<protein>
    <submittedName>
        <fullName evidence="2">DRTGG domain-containing protein</fullName>
    </submittedName>
</protein>
<dbReference type="InterPro" id="IPR010766">
    <property type="entry name" value="DRTGG"/>
</dbReference>
<gene>
    <name evidence="2" type="ORF">DSAG12_00165</name>
</gene>
<dbReference type="InterPro" id="IPR050500">
    <property type="entry name" value="Phos_Acetyltrans/Butyryltrans"/>
</dbReference>
<organism evidence="2 3">
    <name type="scientific">Promethearchaeum syntrophicum</name>
    <dbReference type="NCBI Taxonomy" id="2594042"/>
    <lineage>
        <taxon>Archaea</taxon>
        <taxon>Promethearchaeati</taxon>
        <taxon>Promethearchaeota</taxon>
        <taxon>Promethearchaeia</taxon>
        <taxon>Promethearchaeales</taxon>
        <taxon>Promethearchaeaceae</taxon>
        <taxon>Promethearchaeum</taxon>
    </lineage>
</organism>
<dbReference type="Pfam" id="PF07085">
    <property type="entry name" value="DRTGG"/>
    <property type="match status" value="1"/>
</dbReference>
<sequence>MSKSKPILLCSTKAGSGKSVIAIGMFLKLKEEGFNPGYFKAIGDAMDLRPKTKTDKDVNVITAVVARKFSKEEMCPQFFNPSFFLDEILPEESQTVLEKIKDHFESMKDKTDIIILEGNHNINQYSAINLDDTVLAKEFDATVILCAPIKDDDDINTVISAYNYLKLKDVKVIGVILNGLSETAFVRIEKYYKPLLDKRGITIIGGLKKSRQLEKPTIAEILEAVEGELICGNYITVKNNLIDGFIIGAMGAESAASYLRKGVNQCVITGGDRSDIALAALNANTNLIIFSGNIRPAPRVISVAEEKGIPLALAPGDTFTISEQLRKIHTHIQPNEIGICRQQIEDYLDWDKIPK</sequence>
<dbReference type="Proteomes" id="UP000321408">
    <property type="component" value="Chromosome"/>
</dbReference>